<keyword evidence="3" id="KW-0805">Transcription regulation</keyword>
<evidence type="ECO:0000259" key="8">
    <source>
        <dbReference type="PROSITE" id="PS50110"/>
    </source>
</evidence>
<dbReference type="GO" id="GO:0005829">
    <property type="term" value="C:cytosol"/>
    <property type="evidence" value="ECO:0007669"/>
    <property type="project" value="TreeGrafter"/>
</dbReference>
<dbReference type="InterPro" id="IPR001789">
    <property type="entry name" value="Sig_transdc_resp-reg_receiver"/>
</dbReference>
<keyword evidence="11" id="KW-1185">Reference proteome</keyword>
<dbReference type="InterPro" id="IPR001867">
    <property type="entry name" value="OmpR/PhoB-type_DNA-bd"/>
</dbReference>
<dbReference type="InterPro" id="IPR039420">
    <property type="entry name" value="WalR-like"/>
</dbReference>
<organism evidence="10 11">
    <name type="scientific">Sinosporangium album</name>
    <dbReference type="NCBI Taxonomy" id="504805"/>
    <lineage>
        <taxon>Bacteria</taxon>
        <taxon>Bacillati</taxon>
        <taxon>Actinomycetota</taxon>
        <taxon>Actinomycetes</taxon>
        <taxon>Streptosporangiales</taxon>
        <taxon>Streptosporangiaceae</taxon>
        <taxon>Sinosporangium</taxon>
    </lineage>
</organism>
<evidence type="ECO:0000256" key="3">
    <source>
        <dbReference type="ARBA" id="ARBA00023015"/>
    </source>
</evidence>
<dbReference type="Proteomes" id="UP000198923">
    <property type="component" value="Unassembled WGS sequence"/>
</dbReference>
<dbReference type="InterPro" id="IPR036388">
    <property type="entry name" value="WH-like_DNA-bd_sf"/>
</dbReference>
<dbReference type="PANTHER" id="PTHR48111">
    <property type="entry name" value="REGULATOR OF RPOS"/>
    <property type="match status" value="1"/>
</dbReference>
<protein>
    <submittedName>
        <fullName evidence="10">Two-component system, OmpR family, response regulator</fullName>
    </submittedName>
</protein>
<feature type="domain" description="OmpR/PhoB-type" evidence="9">
    <location>
        <begin position="130"/>
        <end position="227"/>
    </location>
</feature>
<dbReference type="FunFam" id="1.10.10.10:FF:000005">
    <property type="entry name" value="Two-component system response regulator"/>
    <property type="match status" value="1"/>
</dbReference>
<dbReference type="Pfam" id="PF00072">
    <property type="entry name" value="Response_reg"/>
    <property type="match status" value="1"/>
</dbReference>
<keyword evidence="1 6" id="KW-0597">Phosphoprotein</keyword>
<dbReference type="Gene3D" id="6.10.250.690">
    <property type="match status" value="1"/>
</dbReference>
<dbReference type="Pfam" id="PF00486">
    <property type="entry name" value="Trans_reg_C"/>
    <property type="match status" value="1"/>
</dbReference>
<dbReference type="GO" id="GO:0000976">
    <property type="term" value="F:transcription cis-regulatory region binding"/>
    <property type="evidence" value="ECO:0007669"/>
    <property type="project" value="TreeGrafter"/>
</dbReference>
<evidence type="ECO:0000256" key="4">
    <source>
        <dbReference type="ARBA" id="ARBA00023125"/>
    </source>
</evidence>
<accession>A0A1G8CKR7</accession>
<sequence>MRAAEARLLVVDDEPNIRELLSASLRYSGFDVITACDGREAVRLVDRMQPDLIVLDVMLPDLDGFTVATRLRSAGHKMPVLYLTARDATEDKVAGLALGDDYVTKPFSLEEVLARIRAVLRRTRGDLEMPARLQIADLEMDEESHQVWKAGRPVRLSPTEFKLLHYFMVNAGRVLSKAQILDHVWNYDFGGDGGVVESYVSYLRRKIDRTEPRLIHTLRGVGYVLRPPRQ</sequence>
<evidence type="ECO:0000256" key="7">
    <source>
        <dbReference type="PROSITE-ProRule" id="PRU01091"/>
    </source>
</evidence>
<reference evidence="10 11" key="1">
    <citation type="submission" date="2016-10" db="EMBL/GenBank/DDBJ databases">
        <authorList>
            <person name="de Groot N.N."/>
        </authorList>
    </citation>
    <scope>NUCLEOTIDE SEQUENCE [LARGE SCALE GENOMIC DNA]</scope>
    <source>
        <strain evidence="10 11">CPCC 201354</strain>
    </source>
</reference>
<dbReference type="PROSITE" id="PS51755">
    <property type="entry name" value="OMPR_PHOB"/>
    <property type="match status" value="1"/>
</dbReference>
<dbReference type="GO" id="GO:0000156">
    <property type="term" value="F:phosphorelay response regulator activity"/>
    <property type="evidence" value="ECO:0007669"/>
    <property type="project" value="TreeGrafter"/>
</dbReference>
<evidence type="ECO:0000256" key="1">
    <source>
        <dbReference type="ARBA" id="ARBA00022553"/>
    </source>
</evidence>
<evidence type="ECO:0000259" key="9">
    <source>
        <dbReference type="PROSITE" id="PS51755"/>
    </source>
</evidence>
<dbReference type="RefSeq" id="WP_093171668.1">
    <property type="nucleotide sequence ID" value="NZ_FNCN01000016.1"/>
</dbReference>
<proteinExistence type="predicted"/>
<evidence type="ECO:0000256" key="5">
    <source>
        <dbReference type="ARBA" id="ARBA00023163"/>
    </source>
</evidence>
<feature type="modified residue" description="4-aspartylphosphate" evidence="6">
    <location>
        <position position="56"/>
    </location>
</feature>
<dbReference type="GO" id="GO:0006355">
    <property type="term" value="P:regulation of DNA-templated transcription"/>
    <property type="evidence" value="ECO:0007669"/>
    <property type="project" value="InterPro"/>
</dbReference>
<dbReference type="AlphaFoldDB" id="A0A1G8CKR7"/>
<keyword evidence="5" id="KW-0804">Transcription</keyword>
<feature type="DNA-binding region" description="OmpR/PhoB-type" evidence="7">
    <location>
        <begin position="130"/>
        <end position="227"/>
    </location>
</feature>
<dbReference type="SUPFAM" id="SSF52172">
    <property type="entry name" value="CheY-like"/>
    <property type="match status" value="1"/>
</dbReference>
<evidence type="ECO:0000313" key="11">
    <source>
        <dbReference type="Proteomes" id="UP000198923"/>
    </source>
</evidence>
<name>A0A1G8CKR7_9ACTN</name>
<dbReference type="CDD" id="cd00383">
    <property type="entry name" value="trans_reg_C"/>
    <property type="match status" value="1"/>
</dbReference>
<evidence type="ECO:0000313" key="10">
    <source>
        <dbReference type="EMBL" id="SDH46038.1"/>
    </source>
</evidence>
<dbReference type="PANTHER" id="PTHR48111:SF28">
    <property type="entry name" value="TRANSCRIPTIONAL REGULATORY PROTEIN TCRX-RELATED"/>
    <property type="match status" value="1"/>
</dbReference>
<dbReference type="FunFam" id="3.40.50.2300:FF:000001">
    <property type="entry name" value="DNA-binding response regulator PhoB"/>
    <property type="match status" value="1"/>
</dbReference>
<keyword evidence="4 7" id="KW-0238">DNA-binding</keyword>
<dbReference type="OrthoDB" id="3820102at2"/>
<dbReference type="PROSITE" id="PS50110">
    <property type="entry name" value="RESPONSE_REGULATORY"/>
    <property type="match status" value="1"/>
</dbReference>
<dbReference type="InterPro" id="IPR011006">
    <property type="entry name" value="CheY-like_superfamily"/>
</dbReference>
<evidence type="ECO:0000256" key="6">
    <source>
        <dbReference type="PROSITE-ProRule" id="PRU00169"/>
    </source>
</evidence>
<dbReference type="EMBL" id="FNCN01000016">
    <property type="protein sequence ID" value="SDH46038.1"/>
    <property type="molecule type" value="Genomic_DNA"/>
</dbReference>
<dbReference type="Gene3D" id="1.10.10.10">
    <property type="entry name" value="Winged helix-like DNA-binding domain superfamily/Winged helix DNA-binding domain"/>
    <property type="match status" value="1"/>
</dbReference>
<evidence type="ECO:0000256" key="2">
    <source>
        <dbReference type="ARBA" id="ARBA00023012"/>
    </source>
</evidence>
<dbReference type="STRING" id="504805.SAMN05421505_11650"/>
<dbReference type="Gene3D" id="3.40.50.2300">
    <property type="match status" value="1"/>
</dbReference>
<feature type="domain" description="Response regulatory" evidence="8">
    <location>
        <begin position="7"/>
        <end position="120"/>
    </location>
</feature>
<dbReference type="SMART" id="SM00448">
    <property type="entry name" value="REC"/>
    <property type="match status" value="1"/>
</dbReference>
<dbReference type="GO" id="GO:0032993">
    <property type="term" value="C:protein-DNA complex"/>
    <property type="evidence" value="ECO:0007669"/>
    <property type="project" value="TreeGrafter"/>
</dbReference>
<gene>
    <name evidence="10" type="ORF">SAMN05421505_11650</name>
</gene>
<keyword evidence="2" id="KW-0902">Two-component regulatory system</keyword>
<dbReference type="SMART" id="SM00862">
    <property type="entry name" value="Trans_reg_C"/>
    <property type="match status" value="1"/>
</dbReference>